<reference evidence="2" key="1">
    <citation type="submission" date="2015-04" db="UniProtKB">
        <authorList>
            <consortium name="EnsemblPlants"/>
        </authorList>
    </citation>
    <scope>IDENTIFICATION</scope>
</reference>
<organism evidence="2">
    <name type="scientific">Oryza punctata</name>
    <name type="common">Red rice</name>
    <dbReference type="NCBI Taxonomy" id="4537"/>
    <lineage>
        <taxon>Eukaryota</taxon>
        <taxon>Viridiplantae</taxon>
        <taxon>Streptophyta</taxon>
        <taxon>Embryophyta</taxon>
        <taxon>Tracheophyta</taxon>
        <taxon>Spermatophyta</taxon>
        <taxon>Magnoliopsida</taxon>
        <taxon>Liliopsida</taxon>
        <taxon>Poales</taxon>
        <taxon>Poaceae</taxon>
        <taxon>BOP clade</taxon>
        <taxon>Oryzoideae</taxon>
        <taxon>Oryzeae</taxon>
        <taxon>Oryzinae</taxon>
        <taxon>Oryza</taxon>
    </lineage>
</organism>
<dbReference type="InterPro" id="IPR046533">
    <property type="entry name" value="DUF6598"/>
</dbReference>
<keyword evidence="3" id="KW-1185">Reference proteome</keyword>
<dbReference type="HOGENOM" id="CLU_034147_5_1_1"/>
<evidence type="ECO:0000313" key="2">
    <source>
        <dbReference type="EnsemblPlants" id="OPUNC08G11590.1"/>
    </source>
</evidence>
<accession>A0A0E0LUC6</accession>
<evidence type="ECO:0000259" key="1">
    <source>
        <dbReference type="Pfam" id="PF20241"/>
    </source>
</evidence>
<dbReference type="STRING" id="4537.A0A0E0LUC6"/>
<dbReference type="PANTHER" id="PTHR33065">
    <property type="entry name" value="OS07G0486400 PROTEIN"/>
    <property type="match status" value="1"/>
</dbReference>
<dbReference type="Gramene" id="OPUNC08G11590.1">
    <property type="protein sequence ID" value="OPUNC08G11590.1"/>
    <property type="gene ID" value="OPUNC08G11590"/>
</dbReference>
<sequence length="487" mass="53642">MRRLFASFSPHLLSFEKSSTPRWWWPSALARRVHCLDSAANRPTCPPFSRIFHGSRNMASSSVVVKGEELGKPERRPLNPSSKDFIISLGKHSAISQGTKNIKKNNIDTTNKFITRCSGNGAEDGRTSSGNVISGHEGACRTTFGVIDSKAGTTGEIVDVTGCELSSGDKESLAAGIPELPVYPIDDDVPPMEILPNSSHRDGSIYKGTDCWKREYYIANRNETRLEAMMFSNPTDCIIRSNGICMSHGTCHMLQLFSLRLAKIPVDHGLVELYGYIAVRDRLEPLLNYFVNFSRDDPIIVEQGSLIHMAGPKRGIQLIGTNLIEYDMKIKTGQHEEEDLQLIDGVSIIDDMDTWNCNPFICRIHGDCGAIDIAAVRLNDAVEATIEVAISQVQSSFAMHLGCFTSGLHKEIQLFDGAIGEFRGLKKHVVAVVMGAQMDLKFKVATDSCIPVEHCCSFKANKHGCATQEIKTDFALITVNVAWSTIC</sequence>
<dbReference type="eggNOG" id="ENOG502R702">
    <property type="taxonomic scope" value="Eukaryota"/>
</dbReference>
<protein>
    <recommendedName>
        <fullName evidence="1">DUF6598 domain-containing protein</fullName>
    </recommendedName>
</protein>
<dbReference type="EnsemblPlants" id="OPUNC08G11590.1">
    <property type="protein sequence ID" value="OPUNC08G11590.1"/>
    <property type="gene ID" value="OPUNC08G11590"/>
</dbReference>
<dbReference type="AlphaFoldDB" id="A0A0E0LUC6"/>
<dbReference type="PANTHER" id="PTHR33065:SF176">
    <property type="entry name" value="DUF6598 DOMAIN-CONTAINING PROTEIN"/>
    <property type="match status" value="1"/>
</dbReference>
<dbReference type="Pfam" id="PF20241">
    <property type="entry name" value="DUF6598"/>
    <property type="match status" value="1"/>
</dbReference>
<dbReference type="OMA" id="IPVEHCC"/>
<reference evidence="2" key="2">
    <citation type="submission" date="2018-05" db="EMBL/GenBank/DDBJ databases">
        <title>OpunRS2 (Oryza punctata Reference Sequence Version 2).</title>
        <authorList>
            <person name="Zhang J."/>
            <person name="Kudrna D."/>
            <person name="Lee S."/>
            <person name="Talag J."/>
            <person name="Welchert J."/>
            <person name="Wing R.A."/>
        </authorList>
    </citation>
    <scope>NUCLEOTIDE SEQUENCE [LARGE SCALE GENOMIC DNA]</scope>
</reference>
<evidence type="ECO:0000313" key="3">
    <source>
        <dbReference type="Proteomes" id="UP000026962"/>
    </source>
</evidence>
<feature type="domain" description="DUF6598" evidence="1">
    <location>
        <begin position="253"/>
        <end position="481"/>
    </location>
</feature>
<name>A0A0E0LUC6_ORYPU</name>
<dbReference type="Proteomes" id="UP000026962">
    <property type="component" value="Chromosome 8"/>
</dbReference>
<proteinExistence type="predicted"/>